<dbReference type="STRING" id="1965070.A0A3S3PAP6"/>
<evidence type="ECO:0000256" key="9">
    <source>
        <dbReference type="ARBA" id="ARBA00022803"/>
    </source>
</evidence>
<dbReference type="InterPro" id="IPR011990">
    <property type="entry name" value="TPR-like_helical_dom_sf"/>
</dbReference>
<dbReference type="PANTHER" id="PTHR45994">
    <property type="entry name" value="FI21225P1"/>
    <property type="match status" value="1"/>
</dbReference>
<evidence type="ECO:0000256" key="7">
    <source>
        <dbReference type="ARBA" id="ARBA00022541"/>
    </source>
</evidence>
<dbReference type="Gene3D" id="1.25.10.10">
    <property type="entry name" value="Leucine-rich Repeat Variant"/>
    <property type="match status" value="2"/>
</dbReference>
<dbReference type="Proteomes" id="UP000285301">
    <property type="component" value="Unassembled WGS sequence"/>
</dbReference>
<feature type="domain" description="UNC-45/Cro1/She4 central" evidence="12">
    <location>
        <begin position="352"/>
        <end position="496"/>
    </location>
</feature>
<dbReference type="EMBL" id="NCKU01001684">
    <property type="protein sequence ID" value="RWS11496.1"/>
    <property type="molecule type" value="Genomic_DNA"/>
</dbReference>
<evidence type="ECO:0000313" key="17">
    <source>
        <dbReference type="Proteomes" id="UP000285301"/>
    </source>
</evidence>
<dbReference type="GO" id="GO:0048471">
    <property type="term" value="C:perinuclear region of cytoplasm"/>
    <property type="evidence" value="ECO:0007669"/>
    <property type="project" value="UniProtKB-SubCell"/>
</dbReference>
<dbReference type="GO" id="GO:0031672">
    <property type="term" value="C:A band"/>
    <property type="evidence" value="ECO:0007669"/>
    <property type="project" value="UniProtKB-SubCell"/>
</dbReference>
<evidence type="ECO:0000256" key="4">
    <source>
        <dbReference type="ARBA" id="ARBA00020768"/>
    </source>
</evidence>
<dbReference type="PROSITE" id="PS50005">
    <property type="entry name" value="TPR"/>
    <property type="match status" value="1"/>
</dbReference>
<evidence type="ECO:0000313" key="15">
    <source>
        <dbReference type="EMBL" id="RWS11496.1"/>
    </source>
</evidence>
<dbReference type="EMBL" id="NCKU01002012">
    <property type="protein sequence ID" value="RWS10673.1"/>
    <property type="molecule type" value="Genomic_DNA"/>
</dbReference>
<keyword evidence="6" id="KW-0963">Cytoplasm</keyword>
<dbReference type="PROSITE" id="PS50293">
    <property type="entry name" value="TPR_REGION"/>
    <property type="match status" value="1"/>
</dbReference>
<dbReference type="GO" id="GO:0030018">
    <property type="term" value="C:Z disc"/>
    <property type="evidence" value="ECO:0007669"/>
    <property type="project" value="UniProtKB-SubCell"/>
</dbReference>
<dbReference type="EMBL" id="NCKU01002013">
    <property type="protein sequence ID" value="RWS10668.1"/>
    <property type="molecule type" value="Genomic_DNA"/>
</dbReference>
<dbReference type="SUPFAM" id="SSF48452">
    <property type="entry name" value="TPR-like"/>
    <property type="match status" value="1"/>
</dbReference>
<dbReference type="SMART" id="SM00185">
    <property type="entry name" value="ARM"/>
    <property type="match status" value="5"/>
</dbReference>
<keyword evidence="10" id="KW-0143">Chaperone</keyword>
<reference evidence="16 17" key="1">
    <citation type="journal article" date="2018" name="Gigascience">
        <title>Genomes of trombidid mites reveal novel predicted allergens and laterally-transferred genes associated with secondary metabolism.</title>
        <authorList>
            <person name="Dong X."/>
            <person name="Chaisiri K."/>
            <person name="Xia D."/>
            <person name="Armstrong S.D."/>
            <person name="Fang Y."/>
            <person name="Donnelly M.J."/>
            <person name="Kadowaki T."/>
            <person name="McGarry J.W."/>
            <person name="Darby A.C."/>
            <person name="Makepeace B.L."/>
        </authorList>
    </citation>
    <scope>NUCLEOTIDE SEQUENCE [LARGE SCALE GENOMIC DNA]</scope>
    <source>
        <strain evidence="16">UoL-WK</strain>
    </source>
</reference>
<evidence type="ECO:0000256" key="10">
    <source>
        <dbReference type="ARBA" id="ARBA00023186"/>
    </source>
</evidence>
<sequence>MNSNLNELKEEGNKRFKTGEYSEAIDFYLKALKEANDASECESSECRLAIYKNLAAAYLKLNDHSQAAQYASKAIELSPYDVKALFRRMQAFEQLKMYNEAFKDAILIQKLEPKNNAVVPILQRLNAILQESNKQQTSLEYKVKTMLEYLNSNDLNEEKRLQSANNILVLAKEKVGCDMIIARKGISLFRQLLTSNQNGELKLTIVRVLCEVCKHKPENVIAVISEINSDILLDLLTKYWKCVEEMLTAVQYLVQTILSTLTGFNPKQNQKPDDALMKKYEKQVDTIMIDLVKKCSLRILDGEVRDAILELISRNVEREALNWGLKLVKNDGLHHILEVSSQLEEVKYESSMKITRNTRYQVALTLERVYSCLDNDKAREEYVNIVKEYIRSKLMSGDSESKVEAIATITALLYGPIDVGNQCLSQEGIVEMMLVMAGADEDETQQRVAAEAIIAAASKKDKCTSIASSGSKILKKLYQSKNESIKVRALVGLCKIGSVGGTDASFRLISDFSITKLTAACKKYLLNPSKDRDLKKWACEGLAYLSLDADVKEDIIDDKSALSALIEIAKSGDMSILYGAITTFVNLTNSYDKKEILPEMLELAKFAKQHVPEEHEKDKAEYVERRCRSLAELKVTSALVVLSKTESKTSREMISRVFNAICQYQDLRGGVVQQGGTKVLLSLSTTNNTEKGKIIAAQALARIGITINPEVAFPGQRSAEVVRPLMTLLHHDCTSLQNFEALMALTNLAQVNESVQNQILKDKGYSKIEHFMYEEHELLRRASVQCTANLIMNETLVNLYEGNNDRVKFLVVLCEDDDIETAKAAAGALAMLTHVSSKACHKIFDAKRWFEILLMLVSSKDAEFQHRGVYIVNNLIQNDRTIAEKIVETNIFEVLMAIVRPEVDDISQQVKQLAKAALLKAQEYKLIKATEDCNLGDVNES</sequence>
<name>A0A3S3PAP6_9ACAR</name>
<dbReference type="InterPro" id="IPR016024">
    <property type="entry name" value="ARM-type_fold"/>
</dbReference>
<accession>A0A3S3PAP6</accession>
<evidence type="ECO:0000259" key="12">
    <source>
        <dbReference type="Pfam" id="PF11701"/>
    </source>
</evidence>
<evidence type="ECO:0000256" key="6">
    <source>
        <dbReference type="ARBA" id="ARBA00022490"/>
    </source>
</evidence>
<evidence type="ECO:0000313" key="16">
    <source>
        <dbReference type="EMBL" id="RWS11499.1"/>
    </source>
</evidence>
<evidence type="ECO:0000256" key="11">
    <source>
        <dbReference type="PROSITE-ProRule" id="PRU00339"/>
    </source>
</evidence>
<reference evidence="16" key="2">
    <citation type="submission" date="2018-11" db="EMBL/GenBank/DDBJ databases">
        <title>Trombidioid mite genomics.</title>
        <authorList>
            <person name="Dong X."/>
        </authorList>
    </citation>
    <scope>NUCLEOTIDE SEQUENCE</scope>
    <source>
        <strain evidence="16">UoL-WK</strain>
    </source>
</reference>
<dbReference type="GO" id="GO:0007517">
    <property type="term" value="P:muscle organ development"/>
    <property type="evidence" value="ECO:0007669"/>
    <property type="project" value="UniProtKB-KW"/>
</dbReference>
<evidence type="ECO:0000256" key="2">
    <source>
        <dbReference type="ARBA" id="ARBA00004216"/>
    </source>
</evidence>
<evidence type="ECO:0000256" key="8">
    <source>
        <dbReference type="ARBA" id="ARBA00022782"/>
    </source>
</evidence>
<dbReference type="SUPFAM" id="SSF48371">
    <property type="entry name" value="ARM repeat"/>
    <property type="match status" value="2"/>
</dbReference>
<dbReference type="GO" id="GO:0051879">
    <property type="term" value="F:Hsp90 protein binding"/>
    <property type="evidence" value="ECO:0007669"/>
    <property type="project" value="TreeGrafter"/>
</dbReference>
<organism evidence="16 17">
    <name type="scientific">Dinothrombium tinctorium</name>
    <dbReference type="NCBI Taxonomy" id="1965070"/>
    <lineage>
        <taxon>Eukaryota</taxon>
        <taxon>Metazoa</taxon>
        <taxon>Ecdysozoa</taxon>
        <taxon>Arthropoda</taxon>
        <taxon>Chelicerata</taxon>
        <taxon>Arachnida</taxon>
        <taxon>Acari</taxon>
        <taxon>Acariformes</taxon>
        <taxon>Trombidiformes</taxon>
        <taxon>Prostigmata</taxon>
        <taxon>Anystina</taxon>
        <taxon>Parasitengona</taxon>
        <taxon>Trombidioidea</taxon>
        <taxon>Trombidiidae</taxon>
        <taxon>Dinothrombium</taxon>
    </lineage>
</organism>
<comment type="subcellular location">
    <subcellularLocation>
        <location evidence="1">Cytoplasm</location>
        <location evidence="1">Myofibril</location>
        <location evidence="1">Sarcomere</location>
        <location evidence="1">A band</location>
    </subcellularLocation>
    <subcellularLocation>
        <location evidence="2">Cytoplasm</location>
        <location evidence="2">Myofibril</location>
        <location evidence="2">Sarcomere</location>
        <location evidence="2">Z line</location>
    </subcellularLocation>
    <subcellularLocation>
        <location evidence="3">Cytoplasm</location>
        <location evidence="3">Perinuclear region</location>
    </subcellularLocation>
</comment>
<keyword evidence="7" id="KW-0517">Myogenesis</keyword>
<dbReference type="EMBL" id="NCKU01001683">
    <property type="protein sequence ID" value="RWS11499.1"/>
    <property type="molecule type" value="Genomic_DNA"/>
</dbReference>
<dbReference type="GO" id="GO:0030154">
    <property type="term" value="P:cell differentiation"/>
    <property type="evidence" value="ECO:0007669"/>
    <property type="project" value="UniProtKB-KW"/>
</dbReference>
<evidence type="ECO:0000256" key="1">
    <source>
        <dbReference type="ARBA" id="ARBA00004161"/>
    </source>
</evidence>
<evidence type="ECO:0000256" key="3">
    <source>
        <dbReference type="ARBA" id="ARBA00004556"/>
    </source>
</evidence>
<keyword evidence="9 11" id="KW-0802">TPR repeat</keyword>
<dbReference type="InterPro" id="IPR000225">
    <property type="entry name" value="Armadillo"/>
</dbReference>
<evidence type="ECO:0000313" key="14">
    <source>
        <dbReference type="EMBL" id="RWS10673.1"/>
    </source>
</evidence>
<keyword evidence="5" id="KW-0217">Developmental protein</keyword>
<dbReference type="OrthoDB" id="199930at2759"/>
<keyword evidence="8" id="KW-0221">Differentiation</keyword>
<keyword evidence="17" id="KW-1185">Reference proteome</keyword>
<comment type="caution">
    <text evidence="16">The sequence shown here is derived from an EMBL/GenBank/DDBJ whole genome shotgun (WGS) entry which is preliminary data.</text>
</comment>
<feature type="repeat" description="TPR" evidence="11">
    <location>
        <begin position="48"/>
        <end position="81"/>
    </location>
</feature>
<gene>
    <name evidence="13" type="ORF">B4U79_01062</name>
    <name evidence="15" type="ORF">B4U79_04859</name>
    <name evidence="14" type="ORF">B4U79_12586</name>
    <name evidence="16" type="ORF">B4U79_15155</name>
</gene>
<dbReference type="SMART" id="SM00028">
    <property type="entry name" value="TPR"/>
    <property type="match status" value="3"/>
</dbReference>
<evidence type="ECO:0000256" key="5">
    <source>
        <dbReference type="ARBA" id="ARBA00022473"/>
    </source>
</evidence>
<dbReference type="Gene3D" id="1.25.40.10">
    <property type="entry name" value="Tetratricopeptide repeat domain"/>
    <property type="match status" value="1"/>
</dbReference>
<dbReference type="InterPro" id="IPR024660">
    <property type="entry name" value="UCS_central_dom"/>
</dbReference>
<proteinExistence type="predicted"/>
<protein>
    <recommendedName>
        <fullName evidence="4">Protein unc-45 homolog B</fullName>
    </recommendedName>
</protein>
<dbReference type="PANTHER" id="PTHR45994:SF1">
    <property type="entry name" value="FI21225P1"/>
    <property type="match status" value="1"/>
</dbReference>
<dbReference type="InterPro" id="IPR019734">
    <property type="entry name" value="TPR_rpt"/>
</dbReference>
<dbReference type="AlphaFoldDB" id="A0A3S3PAP6"/>
<evidence type="ECO:0000313" key="13">
    <source>
        <dbReference type="EMBL" id="RWS10668.1"/>
    </source>
</evidence>
<dbReference type="Pfam" id="PF11701">
    <property type="entry name" value="UNC45-central"/>
    <property type="match status" value="1"/>
</dbReference>
<dbReference type="InterPro" id="IPR011989">
    <property type="entry name" value="ARM-like"/>
</dbReference>